<protein>
    <submittedName>
        <fullName evidence="1">Uncharacterized protein</fullName>
    </submittedName>
</protein>
<comment type="caution">
    <text evidence="1">The sequence shown here is derived from an EMBL/GenBank/DDBJ whole genome shotgun (WGS) entry which is preliminary data.</text>
</comment>
<organism evidence="1">
    <name type="scientific">Ophidiomyces ophidiicola</name>
    <dbReference type="NCBI Taxonomy" id="1387563"/>
    <lineage>
        <taxon>Eukaryota</taxon>
        <taxon>Fungi</taxon>
        <taxon>Dikarya</taxon>
        <taxon>Ascomycota</taxon>
        <taxon>Pezizomycotina</taxon>
        <taxon>Eurotiomycetes</taxon>
        <taxon>Eurotiomycetidae</taxon>
        <taxon>Onygenales</taxon>
        <taxon>Onygenaceae</taxon>
        <taxon>Ophidiomyces</taxon>
    </lineage>
</organism>
<gene>
    <name evidence="1" type="ORF">LOY88_002450</name>
</gene>
<sequence length="176" mass="19277">MWLKHLLSLTLLAAPAVLSNPLPNPNPADIPVFSNSVCSAKAECKNAQVSAKVRVCVSPSKNGKVVVQMQASEIMLAAYVPGRVNRPWSAQNGQYTYEFKTELSTITFDAKGESNRDNTWVNRAAAIRPGNASLRWGFKLTPKKVPEQLVKHRVTVEDLTLSCEWNALSGLTIRSG</sequence>
<dbReference type="EMBL" id="JALBCA010000029">
    <property type="protein sequence ID" value="KAI2388681.1"/>
    <property type="molecule type" value="Genomic_DNA"/>
</dbReference>
<evidence type="ECO:0000313" key="1">
    <source>
        <dbReference type="EMBL" id="KAI2388681.1"/>
    </source>
</evidence>
<accession>A0ACB8UZ64</accession>
<reference evidence="1" key="1">
    <citation type="journal article" date="2022" name="bioRxiv">
        <title>Population genetic analysis of Ophidiomyces ophidiicola, the causative agent of snake fungal disease, indicates recent introductions to the USA.</title>
        <authorList>
            <person name="Ladner J.T."/>
            <person name="Palmer J.M."/>
            <person name="Ettinger C.L."/>
            <person name="Stajich J.E."/>
            <person name="Farrell T.M."/>
            <person name="Glorioso B.M."/>
            <person name="Lawson B."/>
            <person name="Price S.J."/>
            <person name="Stengle A.G."/>
            <person name="Grear D.A."/>
            <person name="Lorch J.M."/>
        </authorList>
    </citation>
    <scope>NUCLEOTIDE SEQUENCE</scope>
    <source>
        <strain evidence="1">NWHC 24266-5</strain>
    </source>
</reference>
<proteinExistence type="predicted"/>
<name>A0ACB8UZ64_9EURO</name>